<name>A0ABW7IWY2_9VIBR</name>
<reference evidence="2 3" key="1">
    <citation type="submission" date="2024-10" db="EMBL/GenBank/DDBJ databases">
        <authorList>
            <person name="Yibar A."/>
            <person name="Saticioglu I.B."/>
            <person name="Duman M."/>
            <person name="Ajmi N."/>
            <person name="Gurler F."/>
            <person name="Ay H."/>
            <person name="Onuk E."/>
            <person name="Guler S."/>
            <person name="Romalde J.L."/>
        </authorList>
    </citation>
    <scope>NUCLEOTIDE SEQUENCE [LARGE SCALE GENOMIC DNA]</scope>
    <source>
        <strain evidence="2 3">14-MA-B</strain>
    </source>
</reference>
<feature type="transmembrane region" description="Helical" evidence="1">
    <location>
        <begin position="35"/>
        <end position="54"/>
    </location>
</feature>
<keyword evidence="1" id="KW-0812">Transmembrane</keyword>
<proteinExistence type="predicted"/>
<keyword evidence="3" id="KW-1185">Reference proteome</keyword>
<dbReference type="Proteomes" id="UP001607151">
    <property type="component" value="Unassembled WGS sequence"/>
</dbReference>
<organism evidence="2 3">
    <name type="scientific">Vibrio rumoiensis</name>
    <dbReference type="NCBI Taxonomy" id="76258"/>
    <lineage>
        <taxon>Bacteria</taxon>
        <taxon>Pseudomonadati</taxon>
        <taxon>Pseudomonadota</taxon>
        <taxon>Gammaproteobacteria</taxon>
        <taxon>Vibrionales</taxon>
        <taxon>Vibrionaceae</taxon>
        <taxon>Vibrio</taxon>
    </lineage>
</organism>
<accession>A0ABW7IWY2</accession>
<comment type="caution">
    <text evidence="2">The sequence shown here is derived from an EMBL/GenBank/DDBJ whole genome shotgun (WGS) entry which is preliminary data.</text>
</comment>
<sequence>MTNNSLYGNSYLLNVIAKSILLINDREFVEKLTIILVSSVCCLLGDFSIEVFMLKDVSIGGF</sequence>
<evidence type="ECO:0000256" key="1">
    <source>
        <dbReference type="SAM" id="Phobius"/>
    </source>
</evidence>
<dbReference type="EMBL" id="JBIHSN010000002">
    <property type="protein sequence ID" value="MFH0265728.1"/>
    <property type="molecule type" value="Genomic_DNA"/>
</dbReference>
<evidence type="ECO:0000313" key="3">
    <source>
        <dbReference type="Proteomes" id="UP001607151"/>
    </source>
</evidence>
<protein>
    <submittedName>
        <fullName evidence="2">Uncharacterized protein</fullName>
    </submittedName>
</protein>
<dbReference type="RefSeq" id="WP_089137512.1">
    <property type="nucleotide sequence ID" value="NZ_AP018685.1"/>
</dbReference>
<evidence type="ECO:0000313" key="2">
    <source>
        <dbReference type="EMBL" id="MFH0265728.1"/>
    </source>
</evidence>
<keyword evidence="1" id="KW-0472">Membrane</keyword>
<gene>
    <name evidence="2" type="ORF">ACGRQ9_09590</name>
</gene>
<keyword evidence="1" id="KW-1133">Transmembrane helix</keyword>